<dbReference type="Proteomes" id="UP000471147">
    <property type="component" value="Unassembled WGS sequence"/>
</dbReference>
<dbReference type="PROSITE" id="PS01124">
    <property type="entry name" value="HTH_ARAC_FAMILY_2"/>
    <property type="match status" value="1"/>
</dbReference>
<feature type="domain" description="HTH araC/xylS-type" evidence="4">
    <location>
        <begin position="313"/>
        <end position="407"/>
    </location>
</feature>
<evidence type="ECO:0000256" key="1">
    <source>
        <dbReference type="ARBA" id="ARBA00023015"/>
    </source>
</evidence>
<organism evidence="5 6">
    <name type="scientific">Sphingorhabdus profundilacus</name>
    <dbReference type="NCBI Taxonomy" id="2509718"/>
    <lineage>
        <taxon>Bacteria</taxon>
        <taxon>Pseudomonadati</taxon>
        <taxon>Pseudomonadota</taxon>
        <taxon>Alphaproteobacteria</taxon>
        <taxon>Sphingomonadales</taxon>
        <taxon>Sphingomonadaceae</taxon>
        <taxon>Sphingorhabdus</taxon>
    </lineage>
</organism>
<evidence type="ECO:0000313" key="5">
    <source>
        <dbReference type="EMBL" id="MVZ97610.1"/>
    </source>
</evidence>
<dbReference type="PANTHER" id="PTHR47894:SF4">
    <property type="entry name" value="HTH-TYPE TRANSCRIPTIONAL REGULATOR GADX"/>
    <property type="match status" value="1"/>
</dbReference>
<reference evidence="5 6" key="1">
    <citation type="submission" date="2019-01" db="EMBL/GenBank/DDBJ databases">
        <title>Sphingorhabdus lacus sp.nov., isolated from an oligotrophic freshwater lake.</title>
        <authorList>
            <person name="Park M."/>
        </authorList>
    </citation>
    <scope>NUCLEOTIDE SEQUENCE [LARGE SCALE GENOMIC DNA]</scope>
    <source>
        <strain evidence="5 6">IMCC26285</strain>
    </source>
</reference>
<keyword evidence="3" id="KW-0804">Transcription</keyword>
<dbReference type="InterPro" id="IPR020449">
    <property type="entry name" value="Tscrpt_reg_AraC-type_HTH"/>
</dbReference>
<dbReference type="InterPro" id="IPR032687">
    <property type="entry name" value="AraC-type_N"/>
</dbReference>
<accession>A0A6I4M099</accession>
<sequence length="407" mass="45685">MMPAGWYRNHVRCGLRFELGQNRCEVHGSGLAADIGACNPPQIPACLCPPGVLKLSPTSHRSGKIYSWVNSFSRDGTALVPDTIAANLLVRILRAAEAEGGDRRIMLAAVGIEETQLRNPLNRLASPLALRFFAMLEQHFKDPSINLRIGERASMQNFSDLGYATRLEANLALVIEANVRIQALRQTMFRTRFEPTGKPPFLLWDCHPDFVNSYAPLIEFSVATYARLARQILGEAPILRAVHFQHKARFAPSIYDAIFGCAVEFSKPTTRMEIAARQVFRPSAMANAGLFHAASARFEQAAHWMAQGKPHLAYSYFYLSSEMDKSPPTLDRMAKSFGMSERSLRRKLVDDGVPFRKLLDRVRQDLCGLYFMEDKRTLGEIAFLLGYSDLSAFSRAYKRWFGTAPSQ</sequence>
<dbReference type="InterPro" id="IPR018060">
    <property type="entry name" value="HTH_AraC"/>
</dbReference>
<evidence type="ECO:0000259" key="4">
    <source>
        <dbReference type="PROSITE" id="PS01124"/>
    </source>
</evidence>
<dbReference type="Pfam" id="PF12833">
    <property type="entry name" value="HTH_18"/>
    <property type="match status" value="1"/>
</dbReference>
<dbReference type="InterPro" id="IPR009057">
    <property type="entry name" value="Homeodomain-like_sf"/>
</dbReference>
<dbReference type="PANTHER" id="PTHR47894">
    <property type="entry name" value="HTH-TYPE TRANSCRIPTIONAL REGULATOR GADX"/>
    <property type="match status" value="1"/>
</dbReference>
<evidence type="ECO:0000313" key="6">
    <source>
        <dbReference type="Proteomes" id="UP000471147"/>
    </source>
</evidence>
<dbReference type="SMART" id="SM00342">
    <property type="entry name" value="HTH_ARAC"/>
    <property type="match status" value="1"/>
</dbReference>
<protein>
    <submittedName>
        <fullName evidence="5">AraC family transcriptional regulator</fullName>
    </submittedName>
</protein>
<dbReference type="EMBL" id="SDWJ01000002">
    <property type="protein sequence ID" value="MVZ97610.1"/>
    <property type="molecule type" value="Genomic_DNA"/>
</dbReference>
<dbReference type="GO" id="GO:0003700">
    <property type="term" value="F:DNA-binding transcription factor activity"/>
    <property type="evidence" value="ECO:0007669"/>
    <property type="project" value="InterPro"/>
</dbReference>
<name>A0A6I4M099_9SPHN</name>
<evidence type="ECO:0000256" key="2">
    <source>
        <dbReference type="ARBA" id="ARBA00023125"/>
    </source>
</evidence>
<keyword evidence="1" id="KW-0805">Transcription regulation</keyword>
<keyword evidence="2" id="KW-0238">DNA-binding</keyword>
<keyword evidence="6" id="KW-1185">Reference proteome</keyword>
<dbReference type="SUPFAM" id="SSF46689">
    <property type="entry name" value="Homeodomain-like"/>
    <property type="match status" value="1"/>
</dbReference>
<comment type="caution">
    <text evidence="5">The sequence shown here is derived from an EMBL/GenBank/DDBJ whole genome shotgun (WGS) entry which is preliminary data.</text>
</comment>
<dbReference type="GO" id="GO:0000976">
    <property type="term" value="F:transcription cis-regulatory region binding"/>
    <property type="evidence" value="ECO:0007669"/>
    <property type="project" value="TreeGrafter"/>
</dbReference>
<dbReference type="GO" id="GO:0005829">
    <property type="term" value="C:cytosol"/>
    <property type="evidence" value="ECO:0007669"/>
    <property type="project" value="TreeGrafter"/>
</dbReference>
<dbReference type="Pfam" id="PF12625">
    <property type="entry name" value="Arabinose_bd"/>
    <property type="match status" value="1"/>
</dbReference>
<dbReference type="Gene3D" id="1.10.10.60">
    <property type="entry name" value="Homeodomain-like"/>
    <property type="match status" value="1"/>
</dbReference>
<proteinExistence type="predicted"/>
<dbReference type="PRINTS" id="PR00032">
    <property type="entry name" value="HTHARAC"/>
</dbReference>
<gene>
    <name evidence="5" type="ORF">EUU23_07810</name>
</gene>
<evidence type="ECO:0000256" key="3">
    <source>
        <dbReference type="ARBA" id="ARBA00023163"/>
    </source>
</evidence>
<dbReference type="AlphaFoldDB" id="A0A6I4M099"/>